<dbReference type="AlphaFoldDB" id="A0A1V8RTL1"/>
<comment type="caution">
    <text evidence="1">The sequence shown here is derived from an EMBL/GenBank/DDBJ whole genome shotgun (WGS) entry which is preliminary data.</text>
</comment>
<evidence type="ECO:0008006" key="3">
    <source>
        <dbReference type="Google" id="ProtNLM"/>
    </source>
</evidence>
<protein>
    <recommendedName>
        <fullName evidence="3">L-rhamnose mutarotase</fullName>
    </recommendedName>
</protein>
<proteinExistence type="predicted"/>
<dbReference type="InterPro" id="IPR011008">
    <property type="entry name" value="Dimeric_a/b-barrel"/>
</dbReference>
<sequence>MHAGAHDHEPLVFLYRLKPGMGPEYDRAHRAVWPQIMTLLDEAGVYDYRIWRRGDLVISSLRTRWGYNHAARITAASEIQAKWTASLSHVFEEIADQNGEPLWLDLIFEHRPIPASGRQ</sequence>
<evidence type="ECO:0000313" key="2">
    <source>
        <dbReference type="Proteomes" id="UP000191905"/>
    </source>
</evidence>
<gene>
    <name evidence="1" type="ORF">BFN67_14225</name>
</gene>
<dbReference type="EMBL" id="MDET01000007">
    <property type="protein sequence ID" value="OQM76527.1"/>
    <property type="molecule type" value="Genomic_DNA"/>
</dbReference>
<evidence type="ECO:0000313" key="1">
    <source>
        <dbReference type="EMBL" id="OQM76527.1"/>
    </source>
</evidence>
<reference evidence="1 2" key="1">
    <citation type="journal article" date="2016" name="Int. J. Syst. Evol. Microbiol.">
        <title>Pseudaminobacter manganicus sp. nov., isolated from sludge of a manganese mine.</title>
        <authorList>
            <person name="Li J."/>
            <person name="Huang J."/>
            <person name="Liao S."/>
            <person name="Wang G."/>
        </authorList>
    </citation>
    <scope>NUCLEOTIDE SEQUENCE [LARGE SCALE GENOMIC DNA]</scope>
    <source>
        <strain evidence="1 2">JH-7</strain>
    </source>
</reference>
<dbReference type="Gene3D" id="3.30.70.100">
    <property type="match status" value="1"/>
</dbReference>
<keyword evidence="2" id="KW-1185">Reference proteome</keyword>
<dbReference type="Pfam" id="PF05336">
    <property type="entry name" value="rhaM"/>
    <property type="match status" value="1"/>
</dbReference>
<name>A0A1V8RTL1_9HYPH</name>
<dbReference type="InterPro" id="IPR008000">
    <property type="entry name" value="Rham/fucose_mutarotase"/>
</dbReference>
<dbReference type="SUPFAM" id="SSF54909">
    <property type="entry name" value="Dimeric alpha+beta barrel"/>
    <property type="match status" value="1"/>
</dbReference>
<organism evidence="1 2">
    <name type="scientific">Manganibacter manganicus</name>
    <dbReference type="NCBI Taxonomy" id="1873176"/>
    <lineage>
        <taxon>Bacteria</taxon>
        <taxon>Pseudomonadati</taxon>
        <taxon>Pseudomonadota</taxon>
        <taxon>Alphaproteobacteria</taxon>
        <taxon>Hyphomicrobiales</taxon>
        <taxon>Phyllobacteriaceae</taxon>
        <taxon>Manganibacter</taxon>
    </lineage>
</organism>
<dbReference type="Proteomes" id="UP000191905">
    <property type="component" value="Unassembled WGS sequence"/>
</dbReference>
<dbReference type="RefSeq" id="WP_080918790.1">
    <property type="nucleotide sequence ID" value="NZ_MDET01000007.1"/>
</dbReference>
<dbReference type="STRING" id="1873176.BFN67_14225"/>
<dbReference type="OrthoDB" id="9799608at2"/>
<dbReference type="GO" id="GO:0016857">
    <property type="term" value="F:racemase and epimerase activity, acting on carbohydrates and derivatives"/>
    <property type="evidence" value="ECO:0007669"/>
    <property type="project" value="InterPro"/>
</dbReference>
<accession>A0A1V8RTL1</accession>